<evidence type="ECO:0000256" key="1">
    <source>
        <dbReference type="ARBA" id="ARBA00003788"/>
    </source>
</evidence>
<dbReference type="InterPro" id="IPR049315">
    <property type="entry name" value="GDC-P_N"/>
</dbReference>
<comment type="catalytic activity">
    <reaction evidence="3 4">
        <text>N(6)-[(R)-lipoyl]-L-lysyl-[glycine-cleavage complex H protein] + glycine + H(+) = N(6)-[(R)-S(8)-aminomethyldihydrolipoyl]-L-lysyl-[glycine-cleavage complex H protein] + CO2</text>
        <dbReference type="Rhea" id="RHEA:24304"/>
        <dbReference type="Rhea" id="RHEA-COMP:10494"/>
        <dbReference type="Rhea" id="RHEA-COMP:10495"/>
        <dbReference type="ChEBI" id="CHEBI:15378"/>
        <dbReference type="ChEBI" id="CHEBI:16526"/>
        <dbReference type="ChEBI" id="CHEBI:57305"/>
        <dbReference type="ChEBI" id="CHEBI:83099"/>
        <dbReference type="ChEBI" id="CHEBI:83143"/>
        <dbReference type="EC" id="1.4.4.2"/>
    </reaction>
</comment>
<dbReference type="GO" id="GO:0009116">
    <property type="term" value="P:nucleoside metabolic process"/>
    <property type="evidence" value="ECO:0007669"/>
    <property type="project" value="InterPro"/>
</dbReference>
<dbReference type="InterPro" id="IPR020581">
    <property type="entry name" value="GDC_P"/>
</dbReference>
<dbReference type="Gene3D" id="3.40.640.10">
    <property type="entry name" value="Type I PLP-dependent aspartate aminotransferase-like (Major domain)"/>
    <property type="match status" value="1"/>
</dbReference>
<dbReference type="InterPro" id="IPR015424">
    <property type="entry name" value="PyrdxlP-dep_Trfase"/>
</dbReference>
<dbReference type="InterPro" id="IPR023010">
    <property type="entry name" value="GcvPA"/>
</dbReference>
<gene>
    <name evidence="4" type="primary">gcvPA</name>
    <name evidence="6" type="ORF">G3M70_10290</name>
</gene>
<reference evidence="6 7" key="1">
    <citation type="submission" date="2020-02" db="EMBL/GenBank/DDBJ databases">
        <title>Genomic and physiological characterization of two novel Nitrospinaceae genera.</title>
        <authorList>
            <person name="Mueller A.J."/>
            <person name="Jung M.-Y."/>
            <person name="Strachan C.R."/>
            <person name="Herbold C.W."/>
            <person name="Kirkegaard R.H."/>
            <person name="Daims H."/>
        </authorList>
    </citation>
    <scope>NUCLEOTIDE SEQUENCE [LARGE SCALE GENOMIC DNA]</scope>
    <source>
        <strain evidence="6">EB</strain>
    </source>
</reference>
<proteinExistence type="inferred from homology"/>
<dbReference type="SUPFAM" id="SSF53383">
    <property type="entry name" value="PLP-dependent transferases"/>
    <property type="match status" value="1"/>
</dbReference>
<evidence type="ECO:0000256" key="2">
    <source>
        <dbReference type="ARBA" id="ARBA00023002"/>
    </source>
</evidence>
<evidence type="ECO:0000256" key="3">
    <source>
        <dbReference type="ARBA" id="ARBA00049026"/>
    </source>
</evidence>
<protein>
    <recommendedName>
        <fullName evidence="4">Probable glycine dehydrogenase (decarboxylating) subunit 1</fullName>
        <ecNumber evidence="4">1.4.4.2</ecNumber>
    </recommendedName>
    <alternativeName>
        <fullName evidence="4">Glycine cleavage system P-protein subunit 1</fullName>
    </alternativeName>
    <alternativeName>
        <fullName evidence="4">Glycine decarboxylase subunit 1</fullName>
    </alternativeName>
    <alternativeName>
        <fullName evidence="4">Glycine dehydrogenase (aminomethyl-transferring) subunit 1</fullName>
    </alternativeName>
</protein>
<dbReference type="GO" id="GO:0004375">
    <property type="term" value="F:glycine dehydrogenase (decarboxylating) activity"/>
    <property type="evidence" value="ECO:0007669"/>
    <property type="project" value="UniProtKB-EC"/>
</dbReference>
<dbReference type="Proteomes" id="UP000594688">
    <property type="component" value="Chromosome"/>
</dbReference>
<evidence type="ECO:0000313" key="7">
    <source>
        <dbReference type="Proteomes" id="UP000594688"/>
    </source>
</evidence>
<comment type="function">
    <text evidence="1 4">The glycine cleavage system catalyzes the degradation of glycine. The P protein binds the alpha-amino group of glycine through its pyridoxal phosphate cofactor; CO(2) is released and the remaining methylamine moiety is then transferred to the lipoamide cofactor of the H protein.</text>
</comment>
<dbReference type="Pfam" id="PF02347">
    <property type="entry name" value="GDC-P"/>
    <property type="match status" value="1"/>
</dbReference>
<dbReference type="EMBL" id="CP048685">
    <property type="protein sequence ID" value="QPJ62237.1"/>
    <property type="molecule type" value="Genomic_DNA"/>
</dbReference>
<comment type="similarity">
    <text evidence="4">Belongs to the GcvP family. N-terminal subunit subfamily.</text>
</comment>
<name>A0A7T0BWD8_9BACT</name>
<evidence type="ECO:0000313" key="6">
    <source>
        <dbReference type="EMBL" id="QPJ62237.1"/>
    </source>
</evidence>
<dbReference type="AlphaFoldDB" id="A0A7T0BWD8"/>
<sequence>MRYIPHTENDIRAMLDRIGIDGVGDLFTSIPEPLRLTEPLRLPEALAESDLTAAMKDLARQNMSAEDCASFLGAGSYRHFTPSLVNHMILRGEFATCYTPYQPEVSQGTLQAVFEFQTFISLLTGMGIANASMYDGATALAEAVLMAHRVAGGNEVVMSDAVHPEYRQVVETYLHGSDVNIIRVPWNSNGQSDLVAMQNKVTDSTCAVVVQSPNFFGVVEEFEGLGEFLNEKKTLLVAAVAEPTSLGILKPPGERGADIVAGEGQGFGLPVSFGGPYVGFFSTHDRYLRQIPGRIVGETVDREGRRAFSLTIKTREQDIRREKATSNICTNQGLCALAVTIWLSAMGKKGLREIAVENVKRSDLLKRKLAGLKNFKLKFDAPTYNEFVLECPGPAEEIQARLLEEKIIAGLPLGTHHEELGNCLLLCTTELTSEDDMERLVNALNVI</sequence>
<dbReference type="InterPro" id="IPR015422">
    <property type="entry name" value="PyrdxlP-dep_Trfase_small"/>
</dbReference>
<dbReference type="CDD" id="cd00613">
    <property type="entry name" value="GDC-P"/>
    <property type="match status" value="1"/>
</dbReference>
<dbReference type="InterPro" id="IPR015421">
    <property type="entry name" value="PyrdxlP-dep_Trfase_major"/>
</dbReference>
<dbReference type="NCBIfam" id="NF001696">
    <property type="entry name" value="PRK00451.1"/>
    <property type="match status" value="1"/>
</dbReference>
<dbReference type="PANTHER" id="PTHR42806:SF1">
    <property type="entry name" value="GLYCINE DEHYDROGENASE (DECARBOXYLATING)"/>
    <property type="match status" value="1"/>
</dbReference>
<dbReference type="PIRSF" id="PIRSF006815">
    <property type="entry name" value="GcvPA"/>
    <property type="match status" value="1"/>
</dbReference>
<feature type="domain" description="Glycine cleavage system P-protein N-terminal" evidence="5">
    <location>
        <begin position="1"/>
        <end position="443"/>
    </location>
</feature>
<dbReference type="EC" id="1.4.4.2" evidence="4"/>
<dbReference type="HAMAP" id="MF_00712">
    <property type="entry name" value="GcvPA"/>
    <property type="match status" value="1"/>
</dbReference>
<dbReference type="KEGG" id="nli:G3M70_10290"/>
<keyword evidence="2 4" id="KW-0560">Oxidoreductase</keyword>
<dbReference type="PANTHER" id="PTHR42806">
    <property type="entry name" value="GLYCINE CLEAVAGE SYSTEM P-PROTEIN"/>
    <property type="match status" value="1"/>
</dbReference>
<dbReference type="Gene3D" id="3.90.1150.10">
    <property type="entry name" value="Aspartate Aminotransferase, domain 1"/>
    <property type="match status" value="1"/>
</dbReference>
<comment type="subunit">
    <text evidence="4">The glycine cleavage system is composed of four proteins: P, T, L and H. In this organism, the P 'protein' is a heterodimer of two subunits.</text>
</comment>
<evidence type="ECO:0000259" key="5">
    <source>
        <dbReference type="Pfam" id="PF02347"/>
    </source>
</evidence>
<dbReference type="GO" id="GO:0019464">
    <property type="term" value="P:glycine decarboxylation via glycine cleavage system"/>
    <property type="evidence" value="ECO:0007669"/>
    <property type="project" value="UniProtKB-UniRule"/>
</dbReference>
<accession>A0A7T0BWD8</accession>
<organism evidence="6 7">
    <name type="scientific">Candidatus Nitronauta litoralis</name>
    <dbReference type="NCBI Taxonomy" id="2705533"/>
    <lineage>
        <taxon>Bacteria</taxon>
        <taxon>Pseudomonadati</taxon>
        <taxon>Nitrospinota/Tectimicrobiota group</taxon>
        <taxon>Nitrospinota</taxon>
        <taxon>Nitrospinia</taxon>
        <taxon>Nitrospinales</taxon>
        <taxon>Nitrospinaceae</taxon>
        <taxon>Candidatus Nitronauta</taxon>
    </lineage>
</organism>
<evidence type="ECO:0000256" key="4">
    <source>
        <dbReference type="HAMAP-Rule" id="MF_00712"/>
    </source>
</evidence>